<reference evidence="2" key="1">
    <citation type="submission" date="2023-10" db="EMBL/GenBank/DDBJ databases">
        <authorList>
            <person name="Chen Y."/>
            <person name="Shah S."/>
            <person name="Dougan E. K."/>
            <person name="Thang M."/>
            <person name="Chan C."/>
        </authorList>
    </citation>
    <scope>NUCLEOTIDE SEQUENCE [LARGE SCALE GENOMIC DNA]</scope>
</reference>
<sequence>DRDIHVLPSGQGIFVELVPAAALESFLRKAVDADARILPIVRGAQGRRDVQWHKMLEMTRQKDYGSDWSLPGPRAAAWCMNYLQREGLGIEGHHEHFRQICRLGSTGWGVQDLLDGTNLICIEMKFRRLQTIEFAHWDKAKDAESKGVGGNMSLEEQAAFSGVSRSTSSVVVSLDWTEHVRKDVEKEAKLHESLRLAREERESRHKN</sequence>
<keyword evidence="3" id="KW-1185">Reference proteome</keyword>
<evidence type="ECO:0000313" key="2">
    <source>
        <dbReference type="EMBL" id="CAK0870176.1"/>
    </source>
</evidence>
<evidence type="ECO:0000313" key="3">
    <source>
        <dbReference type="Proteomes" id="UP001189429"/>
    </source>
</evidence>
<evidence type="ECO:0000256" key="1">
    <source>
        <dbReference type="SAM" id="MobiDB-lite"/>
    </source>
</evidence>
<accession>A0ABN9VBR1</accession>
<gene>
    <name evidence="2" type="ORF">PCOR1329_LOCUS56347</name>
</gene>
<organism evidence="2 3">
    <name type="scientific">Prorocentrum cordatum</name>
    <dbReference type="NCBI Taxonomy" id="2364126"/>
    <lineage>
        <taxon>Eukaryota</taxon>
        <taxon>Sar</taxon>
        <taxon>Alveolata</taxon>
        <taxon>Dinophyceae</taxon>
        <taxon>Prorocentrales</taxon>
        <taxon>Prorocentraceae</taxon>
        <taxon>Prorocentrum</taxon>
    </lineage>
</organism>
<name>A0ABN9VBR1_9DINO</name>
<feature type="non-terminal residue" evidence="2">
    <location>
        <position position="207"/>
    </location>
</feature>
<protein>
    <submittedName>
        <fullName evidence="2">Uncharacterized protein</fullName>
    </submittedName>
</protein>
<dbReference type="Proteomes" id="UP001189429">
    <property type="component" value="Unassembled WGS sequence"/>
</dbReference>
<proteinExistence type="predicted"/>
<comment type="caution">
    <text evidence="2">The sequence shown here is derived from an EMBL/GenBank/DDBJ whole genome shotgun (WGS) entry which is preliminary data.</text>
</comment>
<feature type="region of interest" description="Disordered" evidence="1">
    <location>
        <begin position="188"/>
        <end position="207"/>
    </location>
</feature>
<dbReference type="EMBL" id="CAUYUJ010016934">
    <property type="protein sequence ID" value="CAK0870176.1"/>
    <property type="molecule type" value="Genomic_DNA"/>
</dbReference>
<feature type="non-terminal residue" evidence="2">
    <location>
        <position position="1"/>
    </location>
</feature>